<sequence>MQVASFDIYAREYEALKRQSRRYISNIFFDAPALQTLMAEKPCLFFVAEHCFFLLVPYHGKYYDCLYMATEYASLEQGLAALLAGWDIPMPIRASVIGKEPIAGTVADIFSQHGLVLVKKLVRTEIQTCSDQMSEALNDLAAENVRSVSFAEESDADAVLALLLEYFDLYADNIPERSRILEAIRNRYVVVIKIEGEIAALHYFEMKNRLRHGLFDLTIKKHRQKFLFFALYKFLDEYFKQQEIEITRSFGWKDQTKKKLMRLSKKQNQYFDGVVFYQMLRQCDANTVNRADKK</sequence>
<dbReference type="AlphaFoldDB" id="A0A212JWE0"/>
<name>A0A212JWE0_9DELT</name>
<protein>
    <recommendedName>
        <fullName evidence="2">BioF2-like acetyltransferase domain-containing protein</fullName>
    </recommendedName>
</protein>
<gene>
    <name evidence="1" type="ORF">KL86DPRO_20203</name>
</gene>
<accession>A0A212JWE0</accession>
<dbReference type="EMBL" id="FLUQ01000002">
    <property type="protein sequence ID" value="SBW03786.1"/>
    <property type="molecule type" value="Genomic_DNA"/>
</dbReference>
<evidence type="ECO:0008006" key="2">
    <source>
        <dbReference type="Google" id="ProtNLM"/>
    </source>
</evidence>
<organism evidence="1">
    <name type="scientific">uncultured delta proteobacterium</name>
    <dbReference type="NCBI Taxonomy" id="34034"/>
    <lineage>
        <taxon>Bacteria</taxon>
        <taxon>Deltaproteobacteria</taxon>
        <taxon>environmental samples</taxon>
    </lineage>
</organism>
<proteinExistence type="predicted"/>
<evidence type="ECO:0000313" key="1">
    <source>
        <dbReference type="EMBL" id="SBW03786.1"/>
    </source>
</evidence>
<reference evidence="1" key="1">
    <citation type="submission" date="2016-04" db="EMBL/GenBank/DDBJ databases">
        <authorList>
            <person name="Evans L.H."/>
            <person name="Alamgir A."/>
            <person name="Owens N."/>
            <person name="Weber N.D."/>
            <person name="Virtaneva K."/>
            <person name="Barbian K."/>
            <person name="Babar A."/>
            <person name="Rosenke K."/>
        </authorList>
    </citation>
    <scope>NUCLEOTIDE SEQUENCE</scope>
    <source>
        <strain evidence="1">86</strain>
    </source>
</reference>